<dbReference type="Pfam" id="PF14782">
    <property type="entry name" value="BBS2_GAE"/>
    <property type="match status" value="1"/>
</dbReference>
<evidence type="ECO:0000313" key="6">
    <source>
        <dbReference type="Proteomes" id="UP000023152"/>
    </source>
</evidence>
<feature type="transmembrane region" description="Helical" evidence="1">
    <location>
        <begin position="145"/>
        <end position="169"/>
    </location>
</feature>
<name>X6MN26_RETFI</name>
<dbReference type="GO" id="GO:0031514">
    <property type="term" value="C:motile cilium"/>
    <property type="evidence" value="ECO:0007669"/>
    <property type="project" value="TreeGrafter"/>
</dbReference>
<evidence type="ECO:0000259" key="4">
    <source>
        <dbReference type="Pfam" id="PF23353"/>
    </source>
</evidence>
<accession>X6MN26</accession>
<dbReference type="GO" id="GO:0016020">
    <property type="term" value="C:membrane"/>
    <property type="evidence" value="ECO:0007669"/>
    <property type="project" value="TreeGrafter"/>
</dbReference>
<feature type="domain" description="BBS2 platform" evidence="3">
    <location>
        <begin position="200"/>
        <end position="283"/>
    </location>
</feature>
<keyword evidence="1" id="KW-0472">Membrane</keyword>
<evidence type="ECO:0000256" key="1">
    <source>
        <dbReference type="SAM" id="Phobius"/>
    </source>
</evidence>
<dbReference type="Proteomes" id="UP000023152">
    <property type="component" value="Unassembled WGS sequence"/>
</dbReference>
<comment type="caution">
    <text evidence="5">The sequence shown here is derived from an EMBL/GenBank/DDBJ whole genome shotgun (WGS) entry which is preliminary data.</text>
</comment>
<dbReference type="GO" id="GO:0034464">
    <property type="term" value="C:BBSome"/>
    <property type="evidence" value="ECO:0007669"/>
    <property type="project" value="InterPro"/>
</dbReference>
<evidence type="ECO:0000259" key="2">
    <source>
        <dbReference type="Pfam" id="PF14782"/>
    </source>
</evidence>
<dbReference type="OMA" id="RLAIWIN"/>
<keyword evidence="1" id="KW-1133">Transmembrane helix</keyword>
<dbReference type="InterPro" id="IPR055379">
    <property type="entry name" value="BBS2_pf_dom"/>
</dbReference>
<keyword evidence="6" id="KW-1185">Reference proteome</keyword>
<sequence length="442" mass="50734">MTPEQFQELELLKAKRDTLKLELEGINRNWSKLKSGALNDPGIIPPDTQIFCTLSPNLDKQSLLLLIQTNNDTVIKTAILYGEKVFRNGSFMITPNPPKSNISLPLELTKDLTCQLSIKCIVGHLSSKQDHIFELSHTIPKFSSYLYVSAKASLALFSINLLLILLLFFSQKKKKKKKVSSNKNNKKTIQNPHFFLATYTKKTPSSWVKFKIRERIDRLILWLNQAFLLEYDSSPTQPIDIGFFSFRTKQHLVIQVTLDGQFTILTDDMRLAGDLVQDICSYLEITDLSSTSYFPHEYKQLEILFKDIQEYNSIRTHFSVDVASNSSLVKSLIVRSEDARKLQNIDSFLRYYTELYNLNQSMISEFHQREANHNSLLNALKAVNQMIEKSARLRMGPSQSKTIAMCREAVTNQDVNMLKKAMSIKFKANKKFAKDLKQNAIL</sequence>
<keyword evidence="1" id="KW-0812">Transmembrane</keyword>
<dbReference type="InterPro" id="IPR029333">
    <property type="entry name" value="BBS2_GAE_dom"/>
</dbReference>
<dbReference type="Pfam" id="PF23353">
    <property type="entry name" value="BBS2_hp"/>
    <property type="match status" value="1"/>
</dbReference>
<dbReference type="InterPro" id="IPR055380">
    <property type="entry name" value="BBS2_hp_dom"/>
</dbReference>
<dbReference type="PANTHER" id="PTHR32465:SF0">
    <property type="entry name" value="BARDET-BIEDL SYNDROME 2 PROTEIN"/>
    <property type="match status" value="1"/>
</dbReference>
<gene>
    <name evidence="5" type="ORF">RFI_22877</name>
</gene>
<dbReference type="Pfam" id="PF23350">
    <property type="entry name" value="BBS2_pf"/>
    <property type="match status" value="1"/>
</dbReference>
<evidence type="ECO:0000313" key="5">
    <source>
        <dbReference type="EMBL" id="ETO14490.1"/>
    </source>
</evidence>
<dbReference type="GO" id="GO:0036064">
    <property type="term" value="C:ciliary basal body"/>
    <property type="evidence" value="ECO:0007669"/>
    <property type="project" value="TreeGrafter"/>
</dbReference>
<dbReference type="InterPro" id="IPR016616">
    <property type="entry name" value="Bardet-Biedl_syndrome_2_prot"/>
</dbReference>
<reference evidence="5 6" key="1">
    <citation type="journal article" date="2013" name="Curr. Biol.">
        <title>The Genome of the Foraminiferan Reticulomyxa filosa.</title>
        <authorList>
            <person name="Glockner G."/>
            <person name="Hulsmann N."/>
            <person name="Schleicher M."/>
            <person name="Noegel A.A."/>
            <person name="Eichinger L."/>
            <person name="Gallinger C."/>
            <person name="Pawlowski J."/>
            <person name="Sierra R."/>
            <person name="Euteneuer U."/>
            <person name="Pillet L."/>
            <person name="Moustafa A."/>
            <person name="Platzer M."/>
            <person name="Groth M."/>
            <person name="Szafranski K."/>
            <person name="Schliwa M."/>
        </authorList>
    </citation>
    <scope>NUCLEOTIDE SEQUENCE [LARGE SCALE GENOMIC DNA]</scope>
</reference>
<feature type="domain" description="BBS2 GAE" evidence="2">
    <location>
        <begin position="57"/>
        <end position="142"/>
    </location>
</feature>
<dbReference type="PANTHER" id="PTHR32465">
    <property type="entry name" value="BARDET-BIEDL SYNDROME 2 PROTEIN"/>
    <property type="match status" value="1"/>
</dbReference>
<protein>
    <submittedName>
        <fullName evidence="5">Uncharacterized protein</fullName>
    </submittedName>
</protein>
<evidence type="ECO:0000259" key="3">
    <source>
        <dbReference type="Pfam" id="PF23350"/>
    </source>
</evidence>
<feature type="domain" description="BBS2 hairpin" evidence="4">
    <location>
        <begin position="295"/>
        <end position="392"/>
    </location>
</feature>
<dbReference type="AlphaFoldDB" id="X6MN26"/>
<dbReference type="OrthoDB" id="2120021at2759"/>
<proteinExistence type="predicted"/>
<dbReference type="GO" id="GO:1905515">
    <property type="term" value="P:non-motile cilium assembly"/>
    <property type="evidence" value="ECO:0007669"/>
    <property type="project" value="InterPro"/>
</dbReference>
<dbReference type="EMBL" id="ASPP01020005">
    <property type="protein sequence ID" value="ETO14490.1"/>
    <property type="molecule type" value="Genomic_DNA"/>
</dbReference>
<organism evidence="5 6">
    <name type="scientific">Reticulomyxa filosa</name>
    <dbReference type="NCBI Taxonomy" id="46433"/>
    <lineage>
        <taxon>Eukaryota</taxon>
        <taxon>Sar</taxon>
        <taxon>Rhizaria</taxon>
        <taxon>Retaria</taxon>
        <taxon>Foraminifera</taxon>
        <taxon>Monothalamids</taxon>
        <taxon>Reticulomyxidae</taxon>
        <taxon>Reticulomyxa</taxon>
    </lineage>
</organism>